<name>A0AAD2FI93_9STRA</name>
<dbReference type="SUPFAM" id="SSF52047">
    <property type="entry name" value="RNI-like"/>
    <property type="match status" value="1"/>
</dbReference>
<protein>
    <submittedName>
        <fullName evidence="2">Uncharacterized protein</fullName>
    </submittedName>
</protein>
<evidence type="ECO:0000256" key="1">
    <source>
        <dbReference type="ARBA" id="ARBA00022737"/>
    </source>
</evidence>
<gene>
    <name evidence="2" type="ORF">CYCCA115_LOCUS8036</name>
</gene>
<comment type="caution">
    <text evidence="2">The sequence shown here is derived from an EMBL/GenBank/DDBJ whole genome shotgun (WGS) entry which is preliminary data.</text>
</comment>
<evidence type="ECO:0000313" key="2">
    <source>
        <dbReference type="EMBL" id="CAJ1942616.1"/>
    </source>
</evidence>
<accession>A0AAD2FI93</accession>
<evidence type="ECO:0000313" key="3">
    <source>
        <dbReference type="Proteomes" id="UP001295423"/>
    </source>
</evidence>
<keyword evidence="1" id="KW-0677">Repeat</keyword>
<keyword evidence="3" id="KW-1185">Reference proteome</keyword>
<sequence length="418" mass="46990">MTKASKVPMWITQDETLSDLSTVHEDTKVSNLRFVYVDFTDEVLERLQDLSSREFETICLFSCRGKMDAAISFFLGQMRIREFVVNTFIPDSFDDSAAMALGKGLEVTTTLKRLHLHGCLASRQFPDALRHGLENCPSLEHLEFNLAQKIDRSGNRVGRVLAEVLPKIPNLNKLVLRKNQLDSRQLLMLLKGLVTHTLIKELEMAIPCLDKKMVVRLRQLAESPQNNIERLNLLIDDHHFNLHKLSSEGSCSYCITPKMADPQDMDYLGRVAVANTKITGMDLSFLASKEDDLILSIAPWIARMRGLKYLNIEGFRLQPEGGGEEFVMAMISNTSIEQVILSSGCVYASWITHFADLNKGGRRLLEADDVESLWPLVLSKACKATYTGGKESIPQENRRANVVYDLLRSQAGLLGANM</sequence>
<dbReference type="EMBL" id="CAKOGP040001112">
    <property type="protein sequence ID" value="CAJ1942616.1"/>
    <property type="molecule type" value="Genomic_DNA"/>
</dbReference>
<dbReference type="InterPro" id="IPR032675">
    <property type="entry name" value="LRR_dom_sf"/>
</dbReference>
<proteinExistence type="predicted"/>
<dbReference type="InterPro" id="IPR052201">
    <property type="entry name" value="LRR-containing_regulator"/>
</dbReference>
<dbReference type="PANTHER" id="PTHR24111:SF0">
    <property type="entry name" value="LEUCINE-RICH REPEAT-CONTAINING PROTEIN"/>
    <property type="match status" value="1"/>
</dbReference>
<organism evidence="2 3">
    <name type="scientific">Cylindrotheca closterium</name>
    <dbReference type="NCBI Taxonomy" id="2856"/>
    <lineage>
        <taxon>Eukaryota</taxon>
        <taxon>Sar</taxon>
        <taxon>Stramenopiles</taxon>
        <taxon>Ochrophyta</taxon>
        <taxon>Bacillariophyta</taxon>
        <taxon>Bacillariophyceae</taxon>
        <taxon>Bacillariophycidae</taxon>
        <taxon>Bacillariales</taxon>
        <taxon>Bacillariaceae</taxon>
        <taxon>Cylindrotheca</taxon>
    </lineage>
</organism>
<dbReference type="Proteomes" id="UP001295423">
    <property type="component" value="Unassembled WGS sequence"/>
</dbReference>
<reference evidence="2" key="1">
    <citation type="submission" date="2023-08" db="EMBL/GenBank/DDBJ databases">
        <authorList>
            <person name="Audoor S."/>
            <person name="Bilcke G."/>
        </authorList>
    </citation>
    <scope>NUCLEOTIDE SEQUENCE</scope>
</reference>
<dbReference type="PANTHER" id="PTHR24111">
    <property type="entry name" value="LEUCINE-RICH REPEAT-CONTAINING PROTEIN 34"/>
    <property type="match status" value="1"/>
</dbReference>
<dbReference type="AlphaFoldDB" id="A0AAD2FI93"/>
<dbReference type="Gene3D" id="3.80.10.10">
    <property type="entry name" value="Ribonuclease Inhibitor"/>
    <property type="match status" value="1"/>
</dbReference>